<dbReference type="InterPro" id="IPR050312">
    <property type="entry name" value="IolE/XylAMocC-like"/>
</dbReference>
<dbReference type="EMBL" id="DQAY01000107">
    <property type="protein sequence ID" value="HCO24727.1"/>
    <property type="molecule type" value="Genomic_DNA"/>
</dbReference>
<dbReference type="Gene3D" id="3.20.20.150">
    <property type="entry name" value="Divalent-metal-dependent TIM barrel enzymes"/>
    <property type="match status" value="1"/>
</dbReference>
<sequence>MANGIGVICIILFWNGEAIMKFSRRQFLNVSGGAVVASCLGRPPSLVGQDRQQQVAKPLDRQLGITTSSLTYQLSPRAKENQLTLLELPRIMRDELGMTVIDLNTSTLASTDPKYLDQVRAAADKAGCVLTNLKMNQPKLDMNSPDTAVRNKALNTYKASIDAASHLGLKWARPLPLVPKPDMKIHVASYRELCEYGAERNVQLLVENYGWMQSDPGSVVKLVDLIGENVAACPDTGNWNSDEIRYEGLKQTFPIAVTCDFKARKLGPRGEHPRYDLKRCFEIGWNSGFRGPWCFEHANRDRKVLFKELLLLREMLQTWMKGAAKQSSGS</sequence>
<dbReference type="InterPro" id="IPR013022">
    <property type="entry name" value="Xyl_isomerase-like_TIM-brl"/>
</dbReference>
<name>A0A3D3R9M5_9PLAN</name>
<dbReference type="Proteomes" id="UP000263642">
    <property type="component" value="Unassembled WGS sequence"/>
</dbReference>
<reference evidence="2 3" key="1">
    <citation type="journal article" date="2018" name="Nat. Biotechnol.">
        <title>A standardized bacterial taxonomy based on genome phylogeny substantially revises the tree of life.</title>
        <authorList>
            <person name="Parks D.H."/>
            <person name="Chuvochina M."/>
            <person name="Waite D.W."/>
            <person name="Rinke C."/>
            <person name="Skarshewski A."/>
            <person name="Chaumeil P.A."/>
            <person name="Hugenholtz P."/>
        </authorList>
    </citation>
    <scope>NUCLEOTIDE SEQUENCE [LARGE SCALE GENOMIC DNA]</scope>
    <source>
        <strain evidence="2">UBA9375</strain>
    </source>
</reference>
<dbReference type="AlphaFoldDB" id="A0A3D3R9M5"/>
<organism evidence="2 3">
    <name type="scientific">Gimesia maris</name>
    <dbReference type="NCBI Taxonomy" id="122"/>
    <lineage>
        <taxon>Bacteria</taxon>
        <taxon>Pseudomonadati</taxon>
        <taxon>Planctomycetota</taxon>
        <taxon>Planctomycetia</taxon>
        <taxon>Planctomycetales</taxon>
        <taxon>Planctomycetaceae</taxon>
        <taxon>Gimesia</taxon>
    </lineage>
</organism>
<dbReference type="PANTHER" id="PTHR12110:SF53">
    <property type="entry name" value="BLR5974 PROTEIN"/>
    <property type="match status" value="1"/>
</dbReference>
<dbReference type="SUPFAM" id="SSF51658">
    <property type="entry name" value="Xylose isomerase-like"/>
    <property type="match status" value="1"/>
</dbReference>
<evidence type="ECO:0000313" key="2">
    <source>
        <dbReference type="EMBL" id="HCO24727.1"/>
    </source>
</evidence>
<dbReference type="PANTHER" id="PTHR12110">
    <property type="entry name" value="HYDROXYPYRUVATE ISOMERASE"/>
    <property type="match status" value="1"/>
</dbReference>
<comment type="caution">
    <text evidence="2">The sequence shown here is derived from an EMBL/GenBank/DDBJ whole genome shotgun (WGS) entry which is preliminary data.</text>
</comment>
<feature type="domain" description="Xylose isomerase-like TIM barrel" evidence="1">
    <location>
        <begin position="95"/>
        <end position="242"/>
    </location>
</feature>
<dbReference type="Pfam" id="PF01261">
    <property type="entry name" value="AP_endonuc_2"/>
    <property type="match status" value="1"/>
</dbReference>
<protein>
    <recommendedName>
        <fullName evidence="1">Xylose isomerase-like TIM barrel domain-containing protein</fullName>
    </recommendedName>
</protein>
<proteinExistence type="predicted"/>
<evidence type="ECO:0000313" key="3">
    <source>
        <dbReference type="Proteomes" id="UP000263642"/>
    </source>
</evidence>
<accession>A0A3D3R9M5</accession>
<gene>
    <name evidence="2" type="ORF">DIT97_17490</name>
</gene>
<evidence type="ECO:0000259" key="1">
    <source>
        <dbReference type="Pfam" id="PF01261"/>
    </source>
</evidence>
<dbReference type="InterPro" id="IPR036237">
    <property type="entry name" value="Xyl_isomerase-like_sf"/>
</dbReference>